<evidence type="ECO:0000313" key="2">
    <source>
        <dbReference type="EMBL" id="GAA1595531.1"/>
    </source>
</evidence>
<evidence type="ECO:0000313" key="3">
    <source>
        <dbReference type="Proteomes" id="UP001500393"/>
    </source>
</evidence>
<dbReference type="EMBL" id="BAAAOS010000044">
    <property type="protein sequence ID" value="GAA1595531.1"/>
    <property type="molecule type" value="Genomic_DNA"/>
</dbReference>
<feature type="region of interest" description="Disordered" evidence="1">
    <location>
        <begin position="1"/>
        <end position="46"/>
    </location>
</feature>
<organism evidence="2 3">
    <name type="scientific">Kribbella sancticallisti</name>
    <dbReference type="NCBI Taxonomy" id="460087"/>
    <lineage>
        <taxon>Bacteria</taxon>
        <taxon>Bacillati</taxon>
        <taxon>Actinomycetota</taxon>
        <taxon>Actinomycetes</taxon>
        <taxon>Propionibacteriales</taxon>
        <taxon>Kribbellaceae</taxon>
        <taxon>Kribbella</taxon>
    </lineage>
</organism>
<dbReference type="Proteomes" id="UP001500393">
    <property type="component" value="Unassembled WGS sequence"/>
</dbReference>
<comment type="caution">
    <text evidence="2">The sequence shown here is derived from an EMBL/GenBank/DDBJ whole genome shotgun (WGS) entry which is preliminary data.</text>
</comment>
<gene>
    <name evidence="2" type="ORF">GCM10009789_56910</name>
</gene>
<proteinExistence type="predicted"/>
<evidence type="ECO:0000256" key="1">
    <source>
        <dbReference type="SAM" id="MobiDB-lite"/>
    </source>
</evidence>
<name>A0ABP4PYG7_9ACTN</name>
<dbReference type="RefSeq" id="WP_344219224.1">
    <property type="nucleotide sequence ID" value="NZ_BAAAOS010000044.1"/>
</dbReference>
<reference evidence="3" key="1">
    <citation type="journal article" date="2019" name="Int. J. Syst. Evol. Microbiol.">
        <title>The Global Catalogue of Microorganisms (GCM) 10K type strain sequencing project: providing services to taxonomists for standard genome sequencing and annotation.</title>
        <authorList>
            <consortium name="The Broad Institute Genomics Platform"/>
            <consortium name="The Broad Institute Genome Sequencing Center for Infectious Disease"/>
            <person name="Wu L."/>
            <person name="Ma J."/>
        </authorList>
    </citation>
    <scope>NUCLEOTIDE SEQUENCE [LARGE SCALE GENOMIC DNA]</scope>
    <source>
        <strain evidence="3">JCM 14969</strain>
    </source>
</reference>
<accession>A0ABP4PYG7</accession>
<protein>
    <submittedName>
        <fullName evidence="2">Uncharacterized protein</fullName>
    </submittedName>
</protein>
<keyword evidence="3" id="KW-1185">Reference proteome</keyword>
<sequence length="118" mass="13017">MPDDEVRDGGMPAGEAPNAGEPGKHITEALGGRAGGALSDEERTERERVRNLIQSVASCYNSLVSAETDPERRAELAAKLAFYDGQFRRRGTLSAEERDEVIRTYPETLRRLRAEIGE</sequence>